<evidence type="ECO:0000256" key="2">
    <source>
        <dbReference type="SAM" id="MobiDB-lite"/>
    </source>
</evidence>
<dbReference type="PANTHER" id="PTHR11360:SF284">
    <property type="entry name" value="EG:103B4.3 PROTEIN-RELATED"/>
    <property type="match status" value="1"/>
</dbReference>
<keyword evidence="3" id="KW-1133">Transmembrane helix</keyword>
<dbReference type="EMBL" id="OW152816">
    <property type="protein sequence ID" value="CAH2067212.1"/>
    <property type="molecule type" value="Genomic_DNA"/>
</dbReference>
<evidence type="ECO:0000313" key="5">
    <source>
        <dbReference type="EMBL" id="CAH2067212.1"/>
    </source>
</evidence>
<evidence type="ECO:0000259" key="4">
    <source>
        <dbReference type="PROSITE" id="PS50850"/>
    </source>
</evidence>
<feature type="transmembrane region" description="Helical" evidence="3">
    <location>
        <begin position="106"/>
        <end position="124"/>
    </location>
</feature>
<feature type="non-terminal residue" evidence="5">
    <location>
        <position position="1"/>
    </location>
</feature>
<feature type="domain" description="Major facilitator superfamily (MFS) profile" evidence="4">
    <location>
        <begin position="37"/>
        <end position="530"/>
    </location>
</feature>
<protein>
    <recommendedName>
        <fullName evidence="4">Major facilitator superfamily (MFS) profile domain-containing protein</fullName>
    </recommendedName>
</protein>
<feature type="transmembrane region" description="Helical" evidence="3">
    <location>
        <begin position="476"/>
        <end position="498"/>
    </location>
</feature>
<keyword evidence="3" id="KW-0812">Transmembrane</keyword>
<feature type="transmembrane region" description="Helical" evidence="3">
    <location>
        <begin position="76"/>
        <end position="94"/>
    </location>
</feature>
<feature type="transmembrane region" description="Helical" evidence="3">
    <location>
        <begin position="351"/>
        <end position="372"/>
    </location>
</feature>
<feature type="transmembrane region" description="Helical" evidence="3">
    <location>
        <begin position="130"/>
        <end position="151"/>
    </location>
</feature>
<gene>
    <name evidence="5" type="ORF">IPOD504_LOCUS13776</name>
</gene>
<feature type="transmembrane region" description="Helical" evidence="3">
    <location>
        <begin position="384"/>
        <end position="403"/>
    </location>
</feature>
<feature type="transmembrane region" description="Helical" evidence="3">
    <location>
        <begin position="415"/>
        <end position="436"/>
    </location>
</feature>
<dbReference type="Gene3D" id="1.20.1250.20">
    <property type="entry name" value="MFS general substrate transporter like domains"/>
    <property type="match status" value="2"/>
</dbReference>
<dbReference type="CDD" id="cd17352">
    <property type="entry name" value="MFS_MCT_SLC16"/>
    <property type="match status" value="1"/>
</dbReference>
<dbReference type="InterPro" id="IPR020846">
    <property type="entry name" value="MFS_dom"/>
</dbReference>
<reference evidence="5" key="1">
    <citation type="submission" date="2022-03" db="EMBL/GenBank/DDBJ databases">
        <authorList>
            <person name="Martin H S."/>
        </authorList>
    </citation>
    <scope>NUCLEOTIDE SEQUENCE</scope>
</reference>
<dbReference type="PANTHER" id="PTHR11360">
    <property type="entry name" value="MONOCARBOXYLATE TRANSPORTER"/>
    <property type="match status" value="1"/>
</dbReference>
<dbReference type="InterPro" id="IPR011701">
    <property type="entry name" value="MFS"/>
</dbReference>
<dbReference type="Proteomes" id="UP000837857">
    <property type="component" value="Chromosome 4"/>
</dbReference>
<keyword evidence="3" id="KW-0472">Membrane</keyword>
<feature type="region of interest" description="Disordered" evidence="2">
    <location>
        <begin position="1"/>
        <end position="31"/>
    </location>
</feature>
<feature type="transmembrane region" description="Helical" evidence="3">
    <location>
        <begin position="163"/>
        <end position="182"/>
    </location>
</feature>
<feature type="transmembrane region" description="Helical" evidence="3">
    <location>
        <begin position="442"/>
        <end position="464"/>
    </location>
</feature>
<dbReference type="InterPro" id="IPR050327">
    <property type="entry name" value="Proton-linked_MCT"/>
</dbReference>
<proteinExistence type="predicted"/>
<feature type="transmembrane region" description="Helical" evidence="3">
    <location>
        <begin position="504"/>
        <end position="528"/>
    </location>
</feature>
<organism evidence="5 6">
    <name type="scientific">Iphiclides podalirius</name>
    <name type="common">scarce swallowtail</name>
    <dbReference type="NCBI Taxonomy" id="110791"/>
    <lineage>
        <taxon>Eukaryota</taxon>
        <taxon>Metazoa</taxon>
        <taxon>Ecdysozoa</taxon>
        <taxon>Arthropoda</taxon>
        <taxon>Hexapoda</taxon>
        <taxon>Insecta</taxon>
        <taxon>Pterygota</taxon>
        <taxon>Neoptera</taxon>
        <taxon>Endopterygota</taxon>
        <taxon>Lepidoptera</taxon>
        <taxon>Glossata</taxon>
        <taxon>Ditrysia</taxon>
        <taxon>Papilionoidea</taxon>
        <taxon>Papilionidae</taxon>
        <taxon>Papilioninae</taxon>
        <taxon>Iphiclides</taxon>
    </lineage>
</organism>
<dbReference type="InterPro" id="IPR036259">
    <property type="entry name" value="MFS_trans_sf"/>
</dbReference>
<feature type="transmembrane region" description="Helical" evidence="3">
    <location>
        <begin position="35"/>
        <end position="56"/>
    </location>
</feature>
<dbReference type="SUPFAM" id="SSF103473">
    <property type="entry name" value="MFS general substrate transporter"/>
    <property type="match status" value="1"/>
</dbReference>
<sequence length="546" mass="59015">MSHGVIKTSKNGNNVQPSESSREGSESPPPPPDGGWGWVVVFASFMIHIVTDGMTYSFGVFYAEFLTYFDEGKGKTAWIVSILVGVTLSSGPISSSFVNRWGCRKVTVAGALLSAACIIASAFAGNVLTLIFTIGVGAGLGFGLIYLPAIVSVTVWFERYRSLATGIAVCGSGLGTFLFAPITSALITNYGWRGAMAIMGALILNCVPLGLMFKPVPEPPKMSASEPMLVKSKKSPLKRSQSTENVARANGKVEDNDVARLTLSQPALNKPNDLKHQSHSRHGSGIMLRPDVLYQGSVTSLAKFRGTSPERVQLRESSEDPVQKCGWLPCSDESKAALSEMLDLSLLVDPIFILFSLSNFLTSIGFYIPYVYTVPMSEKLGVPNPAYLISIIGASNLVGRIILGYISDKPWVNRLLAYNLCLTISGISTALAMACWEFWGLALYATTFGFTIGAYVGLTSVVLVDLLGIEKLTNAFGLLLLFQGIASLIGPPFAGWLYDELNSYAPGFYVAGGTISLSGLILFFIPIIERRNNRRRWNQETVMEEI</sequence>
<evidence type="ECO:0000256" key="1">
    <source>
        <dbReference type="ARBA" id="ARBA00004141"/>
    </source>
</evidence>
<comment type="subcellular location">
    <subcellularLocation>
        <location evidence="1">Membrane</location>
        <topology evidence="1">Multi-pass membrane protein</topology>
    </subcellularLocation>
</comment>
<dbReference type="Pfam" id="PF07690">
    <property type="entry name" value="MFS_1"/>
    <property type="match status" value="1"/>
</dbReference>
<feature type="transmembrane region" description="Helical" evidence="3">
    <location>
        <begin position="194"/>
        <end position="213"/>
    </location>
</feature>
<name>A0ABN8IU24_9NEOP</name>
<evidence type="ECO:0000256" key="3">
    <source>
        <dbReference type="SAM" id="Phobius"/>
    </source>
</evidence>
<keyword evidence="6" id="KW-1185">Reference proteome</keyword>
<dbReference type="PROSITE" id="PS50850">
    <property type="entry name" value="MFS"/>
    <property type="match status" value="1"/>
</dbReference>
<accession>A0ABN8IU24</accession>
<feature type="region of interest" description="Disordered" evidence="2">
    <location>
        <begin position="223"/>
        <end position="250"/>
    </location>
</feature>
<evidence type="ECO:0000313" key="6">
    <source>
        <dbReference type="Proteomes" id="UP000837857"/>
    </source>
</evidence>